<dbReference type="Pfam" id="PF03480">
    <property type="entry name" value="DctP"/>
    <property type="match status" value="1"/>
</dbReference>
<keyword evidence="3" id="KW-0574">Periplasm</keyword>
<dbReference type="Proteomes" id="UP000186019">
    <property type="component" value="Unassembled WGS sequence"/>
</dbReference>
<dbReference type="InterPro" id="IPR018389">
    <property type="entry name" value="DctP_fam"/>
</dbReference>
<evidence type="ECO:0000256" key="4">
    <source>
        <dbReference type="SAM" id="SignalP"/>
    </source>
</evidence>
<proteinExistence type="predicted"/>
<dbReference type="CDD" id="cd13603">
    <property type="entry name" value="PBP2_TRAP_Siap_TeaA_like"/>
    <property type="match status" value="1"/>
</dbReference>
<feature type="chain" id="PRO_5009942070" evidence="4">
    <location>
        <begin position="29"/>
        <end position="330"/>
    </location>
</feature>
<gene>
    <name evidence="5" type="ORF">SAMN05421666_2050</name>
</gene>
<comment type="subcellular location">
    <subcellularLocation>
        <location evidence="1">Periplasm</location>
    </subcellularLocation>
</comment>
<dbReference type="PANTHER" id="PTHR33376:SF2">
    <property type="entry name" value="DICARBOXYLATE-BINDING PERIPLASMIC PROTEIN"/>
    <property type="match status" value="1"/>
</dbReference>
<dbReference type="AlphaFoldDB" id="A0A1N7GGK7"/>
<name>A0A1N7GGK7_9RHOB</name>
<dbReference type="EMBL" id="FTNV01000001">
    <property type="protein sequence ID" value="SIS11680.1"/>
    <property type="molecule type" value="Genomic_DNA"/>
</dbReference>
<protein>
    <submittedName>
        <fullName evidence="5">Tripartite ATP-independent transporter solute receptor, DctP family</fullName>
    </submittedName>
</protein>
<feature type="signal peptide" evidence="4">
    <location>
        <begin position="1"/>
        <end position="28"/>
    </location>
</feature>
<evidence type="ECO:0000256" key="1">
    <source>
        <dbReference type="ARBA" id="ARBA00004418"/>
    </source>
</evidence>
<evidence type="ECO:0000256" key="2">
    <source>
        <dbReference type="ARBA" id="ARBA00022729"/>
    </source>
</evidence>
<organism evidence="5 6">
    <name type="scientific">Roseovarius nanhaiticus</name>
    <dbReference type="NCBI Taxonomy" id="573024"/>
    <lineage>
        <taxon>Bacteria</taxon>
        <taxon>Pseudomonadati</taxon>
        <taxon>Pseudomonadota</taxon>
        <taxon>Alphaproteobacteria</taxon>
        <taxon>Rhodobacterales</taxon>
        <taxon>Roseobacteraceae</taxon>
        <taxon>Roseovarius</taxon>
    </lineage>
</organism>
<evidence type="ECO:0000313" key="6">
    <source>
        <dbReference type="Proteomes" id="UP000186019"/>
    </source>
</evidence>
<keyword evidence="5" id="KW-0675">Receptor</keyword>
<dbReference type="RefSeq" id="WP_244898133.1">
    <property type="nucleotide sequence ID" value="NZ_FTNV01000001.1"/>
</dbReference>
<dbReference type="STRING" id="573024.SAMN05216208_0085"/>
<reference evidence="5 6" key="1">
    <citation type="submission" date="2017-01" db="EMBL/GenBank/DDBJ databases">
        <authorList>
            <person name="Mah S.A."/>
            <person name="Swanson W.J."/>
            <person name="Moy G.W."/>
            <person name="Vacquier V.D."/>
        </authorList>
    </citation>
    <scope>NUCLEOTIDE SEQUENCE [LARGE SCALE GENOMIC DNA]</scope>
    <source>
        <strain evidence="5 6">DSM 29590</strain>
    </source>
</reference>
<evidence type="ECO:0000256" key="3">
    <source>
        <dbReference type="ARBA" id="ARBA00022764"/>
    </source>
</evidence>
<dbReference type="NCBIfam" id="NF037995">
    <property type="entry name" value="TRAP_S1"/>
    <property type="match status" value="1"/>
</dbReference>
<dbReference type="GO" id="GO:0055085">
    <property type="term" value="P:transmembrane transport"/>
    <property type="evidence" value="ECO:0007669"/>
    <property type="project" value="InterPro"/>
</dbReference>
<dbReference type="SUPFAM" id="SSF53850">
    <property type="entry name" value="Periplasmic binding protein-like II"/>
    <property type="match status" value="1"/>
</dbReference>
<dbReference type="Gene3D" id="3.40.190.170">
    <property type="entry name" value="Bacterial extracellular solute-binding protein, family 7"/>
    <property type="match status" value="1"/>
</dbReference>
<keyword evidence="6" id="KW-1185">Reference proteome</keyword>
<keyword evidence="2 4" id="KW-0732">Signal</keyword>
<dbReference type="GO" id="GO:0030246">
    <property type="term" value="F:carbohydrate binding"/>
    <property type="evidence" value="ECO:0007669"/>
    <property type="project" value="TreeGrafter"/>
</dbReference>
<evidence type="ECO:0000313" key="5">
    <source>
        <dbReference type="EMBL" id="SIS11680.1"/>
    </source>
</evidence>
<accession>A0A1N7GGK7</accession>
<dbReference type="PANTHER" id="PTHR33376">
    <property type="match status" value="1"/>
</dbReference>
<dbReference type="GO" id="GO:0042597">
    <property type="term" value="C:periplasmic space"/>
    <property type="evidence" value="ECO:0007669"/>
    <property type="project" value="UniProtKB-SubCell"/>
</dbReference>
<sequence length="330" mass="35763">MSFMMKLPAALAASVAAATMMLAGAAAAKDFRLGLITPPNHIWTQAAENFGTDLSDATDGAHSVTVFPAQQLGSEAEMMQQLQTGALDMAFLTVAEVSNRVPDFGAFYAPYMAQDIAHAGRILQSDLALRMLEDLPAKAGVVGIGYGMAGLRQIVSKGEVTSAADLEGKKLRITPFKPILDFYNLLGAAPTPMPLPAVYDALANGQVNAIDMDAELIWKLKYFEQADTVVVSNHMMFPMVGLVSAKVWQGLSEEERATITELMKKRLDECIATYIVKDREWLDQVRGTDTAFIDVGPEFFGDVPAQWDEIWSEQSSVLSEMRDTAAASAE</sequence>
<dbReference type="InterPro" id="IPR038404">
    <property type="entry name" value="TRAP_DctP_sf"/>
</dbReference>